<sequence length="588" mass="62607">MDAVVIGATGLLGRWLVLELLNRNRAVAAIVRGRETELRDWLRVHGADPTLLTVVRGEITEPGLGLTAADDETLGDVRDVFNAAAVYRFGLDRETARKANVDGALHVLDWAATRPRLRRLIHVSGYRVGLDPAPTYPIPAAELDALYRARGAYDASKTEADAAVRVTAARRGVPLTVVNPSTVIGHSGTGEAGQYIGLAELVQNLWAGRLPALAGTPRTFVPVVPVDYFARLTAAIPEHDPEPGGLHWILDEATPDLPELVRLLAEHLGVRAPRRLVPLPIVRRLPRAVSRVEPETLTFLTEDRYDTGSADKVAAAAGLTRPPVRAALRHWADRLVADRFGAAESPLPGGFHEVAGARTYLAGERTAPRYVLLHGLPLDGEAWAGVIGELAAPALVADLPGLGRSGVAAATEAEWLAELLAPLRTRPVIAAHSAAAAPALRFAAAHPDRVDRLVLISPYFLQRPAPRFLRVPALATPLLRRSSSERLATALLGAPSPHPAIESARTQLRRPGVARRTARRLALAHRPAERASLRNLLAAAPVPVRLIVGELDPLVGDTGDVLVSTVAGAGHHPLITHPDAVAAGLGLA</sequence>
<dbReference type="SUPFAM" id="SSF51735">
    <property type="entry name" value="NAD(P)-binding Rossmann-fold domains"/>
    <property type="match status" value="1"/>
</dbReference>
<reference evidence="4" key="1">
    <citation type="journal article" date="2019" name="Int. J. Syst. Evol. Microbiol.">
        <title>The Global Catalogue of Microorganisms (GCM) 10K type strain sequencing project: providing services to taxonomists for standard genome sequencing and annotation.</title>
        <authorList>
            <consortium name="The Broad Institute Genomics Platform"/>
            <consortium name="The Broad Institute Genome Sequencing Center for Infectious Disease"/>
            <person name="Wu L."/>
            <person name="Ma J."/>
        </authorList>
    </citation>
    <scope>NUCLEOTIDE SEQUENCE [LARGE SCALE GENOMIC DNA]</scope>
    <source>
        <strain evidence="4">JCM 17938</strain>
    </source>
</reference>
<feature type="domain" description="AB hydrolase-1" evidence="1">
    <location>
        <begin position="371"/>
        <end position="462"/>
    </location>
</feature>
<dbReference type="PANTHER" id="PTHR48079">
    <property type="entry name" value="PROTEIN YEEZ"/>
    <property type="match status" value="1"/>
</dbReference>
<dbReference type="RefSeq" id="WP_345349503.1">
    <property type="nucleotide sequence ID" value="NZ_BAABHJ010000002.1"/>
</dbReference>
<dbReference type="SUPFAM" id="SSF53474">
    <property type="entry name" value="alpha/beta-Hydrolases"/>
    <property type="match status" value="1"/>
</dbReference>
<evidence type="ECO:0000313" key="3">
    <source>
        <dbReference type="EMBL" id="GAA4603608.1"/>
    </source>
</evidence>
<organism evidence="3 4">
    <name type="scientific">Actinoallomurus liliacearum</name>
    <dbReference type="NCBI Taxonomy" id="1080073"/>
    <lineage>
        <taxon>Bacteria</taxon>
        <taxon>Bacillati</taxon>
        <taxon>Actinomycetota</taxon>
        <taxon>Actinomycetes</taxon>
        <taxon>Streptosporangiales</taxon>
        <taxon>Thermomonosporaceae</taxon>
        <taxon>Actinoallomurus</taxon>
    </lineage>
</organism>
<gene>
    <name evidence="3" type="ORF">GCM10023195_12030</name>
</gene>
<protein>
    <submittedName>
        <fullName evidence="3">Alpha/beta fold hydrolase</fullName>
    </submittedName>
</protein>
<dbReference type="EMBL" id="BAABHJ010000002">
    <property type="protein sequence ID" value="GAA4603608.1"/>
    <property type="molecule type" value="Genomic_DNA"/>
</dbReference>
<name>A0ABP8TBL3_9ACTN</name>
<feature type="domain" description="Thioester reductase (TE)" evidence="2">
    <location>
        <begin position="7"/>
        <end position="232"/>
    </location>
</feature>
<dbReference type="Proteomes" id="UP001500212">
    <property type="component" value="Unassembled WGS sequence"/>
</dbReference>
<dbReference type="InterPro" id="IPR000073">
    <property type="entry name" value="AB_hydrolase_1"/>
</dbReference>
<dbReference type="Pfam" id="PF00561">
    <property type="entry name" value="Abhydrolase_1"/>
    <property type="match status" value="1"/>
</dbReference>
<comment type="caution">
    <text evidence="3">The sequence shown here is derived from an EMBL/GenBank/DDBJ whole genome shotgun (WGS) entry which is preliminary data.</text>
</comment>
<accession>A0ABP8TBL3</accession>
<dbReference type="Gene3D" id="3.40.50.1820">
    <property type="entry name" value="alpha/beta hydrolase"/>
    <property type="match status" value="1"/>
</dbReference>
<dbReference type="InterPro" id="IPR029058">
    <property type="entry name" value="AB_hydrolase_fold"/>
</dbReference>
<dbReference type="Pfam" id="PF07993">
    <property type="entry name" value="NAD_binding_4"/>
    <property type="match status" value="1"/>
</dbReference>
<evidence type="ECO:0000313" key="4">
    <source>
        <dbReference type="Proteomes" id="UP001500212"/>
    </source>
</evidence>
<proteinExistence type="predicted"/>
<dbReference type="Gene3D" id="3.40.50.720">
    <property type="entry name" value="NAD(P)-binding Rossmann-like Domain"/>
    <property type="match status" value="1"/>
</dbReference>
<dbReference type="PANTHER" id="PTHR48079:SF6">
    <property type="entry name" value="NAD(P)-BINDING DOMAIN-CONTAINING PROTEIN-RELATED"/>
    <property type="match status" value="1"/>
</dbReference>
<dbReference type="InterPro" id="IPR051783">
    <property type="entry name" value="NAD(P)-dependent_oxidoreduct"/>
</dbReference>
<dbReference type="InterPro" id="IPR036291">
    <property type="entry name" value="NAD(P)-bd_dom_sf"/>
</dbReference>
<evidence type="ECO:0000259" key="1">
    <source>
        <dbReference type="Pfam" id="PF00561"/>
    </source>
</evidence>
<dbReference type="GO" id="GO:0016787">
    <property type="term" value="F:hydrolase activity"/>
    <property type="evidence" value="ECO:0007669"/>
    <property type="project" value="UniProtKB-KW"/>
</dbReference>
<evidence type="ECO:0000259" key="2">
    <source>
        <dbReference type="Pfam" id="PF07993"/>
    </source>
</evidence>
<keyword evidence="3" id="KW-0378">Hydrolase</keyword>
<keyword evidence="4" id="KW-1185">Reference proteome</keyword>
<dbReference type="InterPro" id="IPR013120">
    <property type="entry name" value="FAR_NAD-bd"/>
</dbReference>